<keyword evidence="2 3" id="KW-0802">TPR repeat</keyword>
<evidence type="ECO:0000256" key="4">
    <source>
        <dbReference type="SAM" id="SignalP"/>
    </source>
</evidence>
<evidence type="ECO:0000256" key="3">
    <source>
        <dbReference type="PROSITE-ProRule" id="PRU00339"/>
    </source>
</evidence>
<feature type="repeat" description="TPR" evidence="3">
    <location>
        <begin position="23"/>
        <end position="56"/>
    </location>
</feature>
<dbReference type="PANTHER" id="PTHR44858:SF1">
    <property type="entry name" value="UDP-N-ACETYLGLUCOSAMINE--PEPTIDE N-ACETYLGLUCOSAMINYLTRANSFERASE SPINDLY-RELATED"/>
    <property type="match status" value="1"/>
</dbReference>
<sequence length="260" mass="28559">MRFVLVLVACLIGTAAFGQADAAKERCNQGVEFYNQGELDKAIVEFTAAIALSPNNAFAFKCRSFVLTARGDHDRALADLNEAIALEPKDGDAHFSRGNLWRLKGELEKALADYDKAIAIDPGSASAYVNRGTLLVEQGDNERALADYNEAILIAPELAAAYSGRAWILATSPIGAFRDGPKAIEDAKRANQLSHWKQADQLDTLAAAYAEVGKFDEAVKYQEQAIRLSTDEKLTKEFRSRLSLYRAEKPFRSEAPKQKT</sequence>
<feature type="chain" id="PRO_5005247859" evidence="4">
    <location>
        <begin position="23"/>
        <end position="260"/>
    </location>
</feature>
<evidence type="ECO:0000313" key="5">
    <source>
        <dbReference type="EMBL" id="KLU02012.1"/>
    </source>
</evidence>
<proteinExistence type="predicted"/>
<protein>
    <submittedName>
        <fullName evidence="5">TPR domain protein</fullName>
    </submittedName>
</protein>
<dbReference type="SMART" id="SM00028">
    <property type="entry name" value="TPR"/>
    <property type="match status" value="5"/>
</dbReference>
<dbReference type="EMBL" id="LECT01000047">
    <property type="protein sequence ID" value="KLU02012.1"/>
    <property type="molecule type" value="Genomic_DNA"/>
</dbReference>
<dbReference type="Gene3D" id="1.25.40.10">
    <property type="entry name" value="Tetratricopeptide repeat domain"/>
    <property type="match status" value="2"/>
</dbReference>
<organism evidence="5 6">
    <name type="scientific">Rhodopirellula islandica</name>
    <dbReference type="NCBI Taxonomy" id="595434"/>
    <lineage>
        <taxon>Bacteria</taxon>
        <taxon>Pseudomonadati</taxon>
        <taxon>Planctomycetota</taxon>
        <taxon>Planctomycetia</taxon>
        <taxon>Pirellulales</taxon>
        <taxon>Pirellulaceae</taxon>
        <taxon>Rhodopirellula</taxon>
    </lineage>
</organism>
<dbReference type="PATRIC" id="fig|595434.4.peg.5667"/>
<dbReference type="OrthoDB" id="229305at2"/>
<dbReference type="RefSeq" id="WP_047816910.1">
    <property type="nucleotide sequence ID" value="NZ_LECT01000047.1"/>
</dbReference>
<dbReference type="PROSITE" id="PS50005">
    <property type="entry name" value="TPR"/>
    <property type="match status" value="5"/>
</dbReference>
<dbReference type="AlphaFoldDB" id="A0A0J1B5K5"/>
<dbReference type="PROSITE" id="PS50293">
    <property type="entry name" value="TPR_REGION"/>
    <property type="match status" value="1"/>
</dbReference>
<dbReference type="Proteomes" id="UP000036367">
    <property type="component" value="Unassembled WGS sequence"/>
</dbReference>
<feature type="repeat" description="TPR" evidence="3">
    <location>
        <begin position="199"/>
        <end position="232"/>
    </location>
</feature>
<dbReference type="Pfam" id="PF13374">
    <property type="entry name" value="TPR_10"/>
    <property type="match status" value="1"/>
</dbReference>
<evidence type="ECO:0000256" key="2">
    <source>
        <dbReference type="ARBA" id="ARBA00022803"/>
    </source>
</evidence>
<dbReference type="PANTHER" id="PTHR44858">
    <property type="entry name" value="TETRATRICOPEPTIDE REPEAT PROTEIN 6"/>
    <property type="match status" value="1"/>
</dbReference>
<feature type="signal peptide" evidence="4">
    <location>
        <begin position="1"/>
        <end position="22"/>
    </location>
</feature>
<feature type="repeat" description="TPR" evidence="3">
    <location>
        <begin position="57"/>
        <end position="90"/>
    </location>
</feature>
<keyword evidence="6" id="KW-1185">Reference proteome</keyword>
<keyword evidence="1" id="KW-0677">Repeat</keyword>
<dbReference type="SUPFAM" id="SSF48452">
    <property type="entry name" value="TPR-like"/>
    <property type="match status" value="1"/>
</dbReference>
<name>A0A0J1B5K5_RHOIS</name>
<feature type="repeat" description="TPR" evidence="3">
    <location>
        <begin position="125"/>
        <end position="158"/>
    </location>
</feature>
<reference evidence="5" key="1">
    <citation type="submission" date="2015-05" db="EMBL/GenBank/DDBJ databases">
        <title>Permanent draft genome of Rhodopirellula islandicus K833.</title>
        <authorList>
            <person name="Kizina J."/>
            <person name="Richter M."/>
            <person name="Glockner F.O."/>
            <person name="Harder J."/>
        </authorList>
    </citation>
    <scope>NUCLEOTIDE SEQUENCE [LARGE SCALE GENOMIC DNA]</scope>
    <source>
        <strain evidence="5">K833</strain>
    </source>
</reference>
<comment type="caution">
    <text evidence="5">The sequence shown here is derived from an EMBL/GenBank/DDBJ whole genome shotgun (WGS) entry which is preliminary data.</text>
</comment>
<evidence type="ECO:0000256" key="1">
    <source>
        <dbReference type="ARBA" id="ARBA00022737"/>
    </source>
</evidence>
<evidence type="ECO:0000313" key="6">
    <source>
        <dbReference type="Proteomes" id="UP000036367"/>
    </source>
</evidence>
<dbReference type="Pfam" id="PF13181">
    <property type="entry name" value="TPR_8"/>
    <property type="match status" value="1"/>
</dbReference>
<accession>A0A0J1B5K5</accession>
<dbReference type="InterPro" id="IPR019734">
    <property type="entry name" value="TPR_rpt"/>
</dbReference>
<gene>
    <name evidence="5" type="ORF">RISK_005967</name>
</gene>
<dbReference type="InterPro" id="IPR050498">
    <property type="entry name" value="Ycf3"/>
</dbReference>
<dbReference type="Pfam" id="PF13432">
    <property type="entry name" value="TPR_16"/>
    <property type="match status" value="2"/>
</dbReference>
<feature type="repeat" description="TPR" evidence="3">
    <location>
        <begin position="91"/>
        <end position="124"/>
    </location>
</feature>
<dbReference type="InterPro" id="IPR011990">
    <property type="entry name" value="TPR-like_helical_dom_sf"/>
</dbReference>
<dbReference type="STRING" id="595434.RISK_005967"/>
<keyword evidence="4" id="KW-0732">Signal</keyword>